<feature type="transmembrane region" description="Helical" evidence="1">
    <location>
        <begin position="120"/>
        <end position="142"/>
    </location>
</feature>
<keyword evidence="3" id="KW-1185">Reference proteome</keyword>
<organism evidence="2 3">
    <name type="scientific">Amycolatopsis acididurans</name>
    <dbReference type="NCBI Taxonomy" id="2724524"/>
    <lineage>
        <taxon>Bacteria</taxon>
        <taxon>Bacillati</taxon>
        <taxon>Actinomycetota</taxon>
        <taxon>Actinomycetes</taxon>
        <taxon>Pseudonocardiales</taxon>
        <taxon>Pseudonocardiaceae</taxon>
        <taxon>Amycolatopsis</taxon>
    </lineage>
</organism>
<gene>
    <name evidence="2" type="ORF">HFP15_39920</name>
</gene>
<evidence type="ECO:0000313" key="3">
    <source>
        <dbReference type="Proteomes" id="UP000715441"/>
    </source>
</evidence>
<feature type="transmembrane region" description="Helical" evidence="1">
    <location>
        <begin position="67"/>
        <end position="84"/>
    </location>
</feature>
<sequence length="290" mass="31254">MSDESAPAKVGWWGRHSGRLVLLGLLVFALVLWPFSDWEVWAWVFGLGATILVGVTLGAIGARERLGPTWILSAGLLVVIGFLIGYTTPAVWGLGAGIVLTLLGIVAVSGKVGVSRKVWLTSLIAGPVLLVVCAIVITIGAVQLHRQREQAAREFHDLQVSKILPRPRGAVLLLVETIGFQQKTQNACSVFTDQAREQFAHANGADTCEGAVASLHRQVRHADQYVNYVWIPSQADQLLPDGKTTIMDACHLEFGNFIAGTDSAAGPQIGRLTFVQQYGNGSFITDYQPC</sequence>
<feature type="transmembrane region" description="Helical" evidence="1">
    <location>
        <begin position="90"/>
        <end position="108"/>
    </location>
</feature>
<name>A0ABX1JH22_9PSEU</name>
<feature type="transmembrane region" description="Helical" evidence="1">
    <location>
        <begin position="20"/>
        <end position="36"/>
    </location>
</feature>
<protein>
    <submittedName>
        <fullName evidence="2">Uncharacterized protein</fullName>
    </submittedName>
</protein>
<evidence type="ECO:0000313" key="2">
    <source>
        <dbReference type="EMBL" id="NKQ59028.1"/>
    </source>
</evidence>
<dbReference type="Proteomes" id="UP000715441">
    <property type="component" value="Unassembled WGS sequence"/>
</dbReference>
<keyword evidence="1" id="KW-0812">Transmembrane</keyword>
<evidence type="ECO:0000256" key="1">
    <source>
        <dbReference type="SAM" id="Phobius"/>
    </source>
</evidence>
<dbReference type="RefSeq" id="WP_168523416.1">
    <property type="nucleotide sequence ID" value="NZ_JAAXLS010000075.1"/>
</dbReference>
<keyword evidence="1" id="KW-0472">Membrane</keyword>
<accession>A0ABX1JH22</accession>
<comment type="caution">
    <text evidence="2">The sequence shown here is derived from an EMBL/GenBank/DDBJ whole genome shotgun (WGS) entry which is preliminary data.</text>
</comment>
<reference evidence="2 3" key="1">
    <citation type="submission" date="2020-04" db="EMBL/GenBank/DDBJ databases">
        <title>Novel species.</title>
        <authorList>
            <person name="Teo W.F.A."/>
            <person name="Lipun K."/>
            <person name="Srisuk N."/>
            <person name="Duangmal K."/>
        </authorList>
    </citation>
    <scope>NUCLEOTIDE SEQUENCE [LARGE SCALE GENOMIC DNA]</scope>
    <source>
        <strain evidence="2 3">K13G38</strain>
    </source>
</reference>
<keyword evidence="1" id="KW-1133">Transmembrane helix</keyword>
<dbReference type="EMBL" id="JAAXLS010000075">
    <property type="protein sequence ID" value="NKQ59028.1"/>
    <property type="molecule type" value="Genomic_DNA"/>
</dbReference>
<proteinExistence type="predicted"/>
<feature type="transmembrane region" description="Helical" evidence="1">
    <location>
        <begin position="42"/>
        <end position="60"/>
    </location>
</feature>